<accession>A0AAW1TBF6</accession>
<name>A0AAW1TBF6_9CHLO</name>
<dbReference type="EMBL" id="JALJOV010000162">
    <property type="protein sequence ID" value="KAK9866437.1"/>
    <property type="molecule type" value="Genomic_DNA"/>
</dbReference>
<evidence type="ECO:0000256" key="1">
    <source>
        <dbReference type="SAM" id="MobiDB-lite"/>
    </source>
</evidence>
<evidence type="ECO:0008006" key="5">
    <source>
        <dbReference type="Google" id="ProtNLM"/>
    </source>
</evidence>
<evidence type="ECO:0000256" key="2">
    <source>
        <dbReference type="SAM" id="Phobius"/>
    </source>
</evidence>
<organism evidence="3 4">
    <name type="scientific">Apatococcus fuscideae</name>
    <dbReference type="NCBI Taxonomy" id="2026836"/>
    <lineage>
        <taxon>Eukaryota</taxon>
        <taxon>Viridiplantae</taxon>
        <taxon>Chlorophyta</taxon>
        <taxon>core chlorophytes</taxon>
        <taxon>Trebouxiophyceae</taxon>
        <taxon>Chlorellales</taxon>
        <taxon>Chlorellaceae</taxon>
        <taxon>Apatococcus</taxon>
    </lineage>
</organism>
<dbReference type="AlphaFoldDB" id="A0AAW1TBF6"/>
<reference evidence="3 4" key="1">
    <citation type="journal article" date="2024" name="Nat. Commun.">
        <title>Phylogenomics reveals the evolutionary origins of lichenization in chlorophyte algae.</title>
        <authorList>
            <person name="Puginier C."/>
            <person name="Libourel C."/>
            <person name="Otte J."/>
            <person name="Skaloud P."/>
            <person name="Haon M."/>
            <person name="Grisel S."/>
            <person name="Petersen M."/>
            <person name="Berrin J.G."/>
            <person name="Delaux P.M."/>
            <person name="Dal Grande F."/>
            <person name="Keller J."/>
        </authorList>
    </citation>
    <scope>NUCLEOTIDE SEQUENCE [LARGE SCALE GENOMIC DNA]</scope>
    <source>
        <strain evidence="3 4">SAG 2523</strain>
    </source>
</reference>
<protein>
    <recommendedName>
        <fullName evidence="5">PDZ domain-containing protein</fullName>
    </recommendedName>
</protein>
<feature type="transmembrane region" description="Helical" evidence="2">
    <location>
        <begin position="240"/>
        <end position="262"/>
    </location>
</feature>
<dbReference type="Proteomes" id="UP001485043">
    <property type="component" value="Unassembled WGS sequence"/>
</dbReference>
<evidence type="ECO:0000313" key="3">
    <source>
        <dbReference type="EMBL" id="KAK9866437.1"/>
    </source>
</evidence>
<evidence type="ECO:0000313" key="4">
    <source>
        <dbReference type="Proteomes" id="UP001485043"/>
    </source>
</evidence>
<gene>
    <name evidence="3" type="ORF">WJX84_000235</name>
</gene>
<feature type="compositionally biased region" description="Polar residues" evidence="1">
    <location>
        <begin position="181"/>
        <end position="199"/>
    </location>
</feature>
<sequence length="278" mass="30178">MQALTCPSCSVIAHADSSSRKRTTRRKPHGCALQPSQITRCSRCRPSRSAVAPSLCRLVCLAGQGQHTGDSVLSATISFGDVQQSLQLALAEGTQGKVVIVKSIADGSLAQQSGVAAGQQLLAISQARGQEYWTLDPEALDAKSWFTAGRFAWDSLGMSSSENLELVLSSHPAEDIKFLDDTSSSGPASAHQQRQQQTIGAGLSSKYEQQYPNNPIISAQERRIKRRKERVEAEKGRNDIPFFLFMLGVFVIPPFVIIIIAYSTGYLESLSGHYMGTF</sequence>
<keyword evidence="2" id="KW-1133">Transmembrane helix</keyword>
<comment type="caution">
    <text evidence="3">The sequence shown here is derived from an EMBL/GenBank/DDBJ whole genome shotgun (WGS) entry which is preliminary data.</text>
</comment>
<proteinExistence type="predicted"/>
<keyword evidence="2" id="KW-0472">Membrane</keyword>
<keyword evidence="4" id="KW-1185">Reference proteome</keyword>
<feature type="region of interest" description="Disordered" evidence="1">
    <location>
        <begin position="179"/>
        <end position="199"/>
    </location>
</feature>
<keyword evidence="2" id="KW-0812">Transmembrane</keyword>